<dbReference type="Gene3D" id="2.40.128.150">
    <property type="entry name" value="Cysteine proteinases"/>
    <property type="match status" value="1"/>
</dbReference>
<accession>A0A502D5I1</accession>
<evidence type="ECO:0000313" key="3">
    <source>
        <dbReference type="Proteomes" id="UP000317722"/>
    </source>
</evidence>
<gene>
    <name evidence="2" type="ORF">EAH86_01910</name>
</gene>
<protein>
    <submittedName>
        <fullName evidence="2">Arylamine N-acetyltransferase</fullName>
    </submittedName>
</protein>
<dbReference type="PANTHER" id="PTHR11786">
    <property type="entry name" value="N-HYDROXYARYLAMINE O-ACETYLTRANSFERASE"/>
    <property type="match status" value="1"/>
</dbReference>
<proteinExistence type="inferred from homology"/>
<dbReference type="EMBL" id="RCZM01000001">
    <property type="protein sequence ID" value="TPG19281.1"/>
    <property type="molecule type" value="Genomic_DNA"/>
</dbReference>
<keyword evidence="2" id="KW-0808">Transferase</keyword>
<dbReference type="GO" id="GO:0016407">
    <property type="term" value="F:acetyltransferase activity"/>
    <property type="evidence" value="ECO:0007669"/>
    <property type="project" value="InterPro"/>
</dbReference>
<dbReference type="InterPro" id="IPR038765">
    <property type="entry name" value="Papain-like_cys_pep_sf"/>
</dbReference>
<dbReference type="PANTHER" id="PTHR11786:SF0">
    <property type="entry name" value="ARYLAMINE N-ACETYLTRANSFERASE 4-RELATED"/>
    <property type="match status" value="1"/>
</dbReference>
<dbReference type="Gene3D" id="3.30.2140.10">
    <property type="entry name" value="Arylamine N-acetyltransferase"/>
    <property type="match status" value="1"/>
</dbReference>
<organism evidence="2 3">
    <name type="scientific">Pedococcus bigeumensis</name>
    <dbReference type="NCBI Taxonomy" id="433644"/>
    <lineage>
        <taxon>Bacteria</taxon>
        <taxon>Bacillati</taxon>
        <taxon>Actinomycetota</taxon>
        <taxon>Actinomycetes</taxon>
        <taxon>Micrococcales</taxon>
        <taxon>Intrasporangiaceae</taxon>
        <taxon>Pedococcus</taxon>
    </lineage>
</organism>
<dbReference type="Pfam" id="PF00797">
    <property type="entry name" value="Acetyltransf_2"/>
    <property type="match status" value="1"/>
</dbReference>
<comment type="caution">
    <text evidence="2">The sequence shown here is derived from an EMBL/GenBank/DDBJ whole genome shotgun (WGS) entry which is preliminary data.</text>
</comment>
<dbReference type="OrthoDB" id="7181050at2"/>
<sequence length="285" mass="30996">MADVAAHAAYLGWLGLDHAPEPTLETLRLLHARHLPRIPYENLGIMLGRPPSVDPDDCVDRVGEVGRLGYCFHQNAAAEVLLRGLGYDVERRHGQVWTGDSGPAADGDLNHLVLVVRIPGEGGRWWFDVGLGDGFAAPLELIDGDVTDPAGFAYSLDEVVADGWTFHHDPSGTFTGVLVTSRPSDGAAVAAAHRHLSTSPDSGFVRRFVAQRRDATAIDTVRGCLLTRTDPSTQTERELLTFDDWRAALVDVVGLPLDDVAQEDLRGLFDRMLTDHRAWVAAGRP</sequence>
<dbReference type="Proteomes" id="UP000317722">
    <property type="component" value="Unassembled WGS sequence"/>
</dbReference>
<dbReference type="InterPro" id="IPR001447">
    <property type="entry name" value="Arylamine_N-AcTrfase"/>
</dbReference>
<dbReference type="RefSeq" id="WP_140736926.1">
    <property type="nucleotide sequence ID" value="NZ_RCZM01000001.1"/>
</dbReference>
<comment type="similarity">
    <text evidence="1">Belongs to the arylamine N-acetyltransferase family.</text>
</comment>
<dbReference type="AlphaFoldDB" id="A0A502D5I1"/>
<keyword evidence="3" id="KW-1185">Reference proteome</keyword>
<dbReference type="SUPFAM" id="SSF54001">
    <property type="entry name" value="Cysteine proteinases"/>
    <property type="match status" value="1"/>
</dbReference>
<evidence type="ECO:0000313" key="2">
    <source>
        <dbReference type="EMBL" id="TPG19281.1"/>
    </source>
</evidence>
<evidence type="ECO:0000256" key="1">
    <source>
        <dbReference type="ARBA" id="ARBA00006547"/>
    </source>
</evidence>
<reference evidence="2 3" key="1">
    <citation type="journal article" date="2019" name="Environ. Microbiol.">
        <title>Species interactions and distinct microbial communities in high Arctic permafrost affected cryosols are associated with the CH4 and CO2 gas fluxes.</title>
        <authorList>
            <person name="Altshuler I."/>
            <person name="Hamel J."/>
            <person name="Turney S."/>
            <person name="Magnuson E."/>
            <person name="Levesque R."/>
            <person name="Greer C."/>
            <person name="Whyte L.G."/>
        </authorList>
    </citation>
    <scope>NUCLEOTIDE SEQUENCE [LARGE SCALE GENOMIC DNA]</scope>
    <source>
        <strain evidence="2 3">S9.3A</strain>
    </source>
</reference>
<name>A0A502D5I1_9MICO</name>